<proteinExistence type="predicted"/>
<sequence length="226" mass="24890">MFRKIPLSRRSVRSTTLLLASLCPVLATAQGPQQAHAFANDPWKTGITLHIQYEQVSICQGDSATLSATTNMPFPETFWYDAPTGGKLLHIGGNFTVSPSVSTVYYAVPEMFSDEGKRDSVTVTVSPCQHRQVIGEDYSFITVPHNAVKLQLDAGSAHGELVLKGKESWTGSRVTVQDLRGREMQQQLLTDNRFRLSGQYQDGSVYIVSVTTQEGKVLIGKVKLEQ</sequence>
<keyword evidence="4" id="KW-1185">Reference proteome</keyword>
<feature type="signal peptide" evidence="1">
    <location>
        <begin position="1"/>
        <end position="29"/>
    </location>
</feature>
<reference evidence="3 4" key="1">
    <citation type="submission" date="2019-09" db="EMBL/GenBank/DDBJ databases">
        <title>Chitinophaga ginsengihumi sp. nov., isolated from soil of ginseng rhizosphere.</title>
        <authorList>
            <person name="Lee J."/>
        </authorList>
    </citation>
    <scope>NUCLEOTIDE SEQUENCE [LARGE SCALE GENOMIC DNA]</scope>
    <source>
        <strain evidence="3 4">BN140078</strain>
    </source>
</reference>
<keyword evidence="1" id="KW-0732">Signal</keyword>
<reference evidence="3 4" key="2">
    <citation type="submission" date="2019-09" db="EMBL/GenBank/DDBJ databases">
        <authorList>
            <person name="Jin C."/>
        </authorList>
    </citation>
    <scope>NUCLEOTIDE SEQUENCE [LARGE SCALE GENOMIC DNA]</scope>
    <source>
        <strain evidence="3 4">BN140078</strain>
    </source>
</reference>
<dbReference type="InterPro" id="IPR044023">
    <property type="entry name" value="Ig_7"/>
</dbReference>
<protein>
    <recommendedName>
        <fullName evidence="2">Ig-like domain-containing protein</fullName>
    </recommendedName>
</protein>
<comment type="caution">
    <text evidence="3">The sequence shown here is derived from an EMBL/GenBank/DDBJ whole genome shotgun (WGS) entry which is preliminary data.</text>
</comment>
<organism evidence="3 4">
    <name type="scientific">Chitinophaga agrisoli</name>
    <dbReference type="NCBI Taxonomy" id="2607653"/>
    <lineage>
        <taxon>Bacteria</taxon>
        <taxon>Pseudomonadati</taxon>
        <taxon>Bacteroidota</taxon>
        <taxon>Chitinophagia</taxon>
        <taxon>Chitinophagales</taxon>
        <taxon>Chitinophagaceae</taxon>
        <taxon>Chitinophaga</taxon>
    </lineage>
</organism>
<evidence type="ECO:0000259" key="2">
    <source>
        <dbReference type="Pfam" id="PF19081"/>
    </source>
</evidence>
<evidence type="ECO:0000313" key="3">
    <source>
        <dbReference type="EMBL" id="KAA2239992.1"/>
    </source>
</evidence>
<name>A0A5B2VNW0_9BACT</name>
<dbReference type="Proteomes" id="UP000324611">
    <property type="component" value="Unassembled WGS sequence"/>
</dbReference>
<dbReference type="AlphaFoldDB" id="A0A5B2VNW0"/>
<dbReference type="EMBL" id="VUOC01000004">
    <property type="protein sequence ID" value="KAA2239992.1"/>
    <property type="molecule type" value="Genomic_DNA"/>
</dbReference>
<evidence type="ECO:0000313" key="4">
    <source>
        <dbReference type="Proteomes" id="UP000324611"/>
    </source>
</evidence>
<feature type="chain" id="PRO_5022664696" description="Ig-like domain-containing protein" evidence="1">
    <location>
        <begin position="30"/>
        <end position="226"/>
    </location>
</feature>
<evidence type="ECO:0000256" key="1">
    <source>
        <dbReference type="SAM" id="SignalP"/>
    </source>
</evidence>
<gene>
    <name evidence="3" type="ORF">F0L74_27825</name>
</gene>
<accession>A0A5B2VNW0</accession>
<feature type="domain" description="Ig-like" evidence="2">
    <location>
        <begin position="54"/>
        <end position="127"/>
    </location>
</feature>
<dbReference type="RefSeq" id="WP_149841169.1">
    <property type="nucleotide sequence ID" value="NZ_VUOC01000004.1"/>
</dbReference>
<dbReference type="Pfam" id="PF19081">
    <property type="entry name" value="Ig_7"/>
    <property type="match status" value="1"/>
</dbReference>